<keyword evidence="1" id="KW-0732">Signal</keyword>
<dbReference type="SUPFAM" id="SSF101898">
    <property type="entry name" value="NHL repeat"/>
    <property type="match status" value="1"/>
</dbReference>
<dbReference type="CDD" id="cd14955">
    <property type="entry name" value="NHL_like_4"/>
    <property type="match status" value="1"/>
</dbReference>
<proteinExistence type="predicted"/>
<evidence type="ECO:0000256" key="1">
    <source>
        <dbReference type="ARBA" id="ARBA00022729"/>
    </source>
</evidence>
<feature type="transmembrane region" description="Helical" evidence="4">
    <location>
        <begin position="160"/>
        <end position="180"/>
    </location>
</feature>
<dbReference type="Gene3D" id="2.40.10.500">
    <property type="match status" value="1"/>
</dbReference>
<feature type="transmembrane region" description="Helical" evidence="4">
    <location>
        <begin position="6"/>
        <end position="28"/>
    </location>
</feature>
<feature type="domain" description="Yeast cell wall synthesis Kre9/Knh1-like N-terminal" evidence="6">
    <location>
        <begin position="629"/>
        <end position="715"/>
    </location>
</feature>
<dbReference type="GO" id="GO:0008270">
    <property type="term" value="F:zinc ion binding"/>
    <property type="evidence" value="ECO:0007669"/>
    <property type="project" value="UniProtKB-KW"/>
</dbReference>
<dbReference type="InterPro" id="IPR001258">
    <property type="entry name" value="NHL_repeat"/>
</dbReference>
<dbReference type="InterPro" id="IPR018466">
    <property type="entry name" value="Kre9/Knh1-like_N"/>
</dbReference>
<keyword evidence="4" id="KW-0472">Membrane</keyword>
<dbReference type="InterPro" id="IPR011990">
    <property type="entry name" value="TPR-like_helical_dom_sf"/>
</dbReference>
<sequence length="1137" mass="123856">MNHDIFQSKLLIISVIFLFILLISSDVLPKNNVSAQRDVDRLIREGKDLYKNGEYREAIVKFLEAKDLARTREEISEVYFNLSTAYYASNQSVEAKQHLQKSLETLPERTIDARYYSADFVEMFNETKAESIKLKEKEKRPIVKAKPAVEKKVKKGGGGLLIILGVLVLGGGAAAFLLGGKGSDGGGNGNGTPAAVYGSIQVLSSPTGAQVFLDGSDTGSTTNTTLTNVSPGSHTVDLVMEGYEDDQVFVSVTAGQTATVSVTLTEPTITVLELPIGTVWTTGEGVEIKWGVSGSGASQAVVSTGAGLDPLINQGGRALSRFQRRSFQERRFLRSALKERRSSEDVDSYGNRGMLSSNTSEPQGISGEISSSVKEGDIVHERAKDIRDIKRNSRVGIINAPVVPQISSGKFRPSGDIRVLGLSNVKIDLYKGSTFNQTIVSSTENDGSYLWTVDPSLADGTDYKVRILSTSDSSVYGESDAFEINSVDISEAVDNSDLAWSTGGDADWFGQAGSYYYDGDALQSGAVSDSQLSYVQTTVTGGPGSLNFYWKVSSENTFDNLTFYVDGVEVPNYQISGEVDWEQKTYSIGGGSYLVKWEYKKDSSLSSGSDCGWLDKVELILDNTITITNPTSSTTWTKGNPADITWTSTGSITNVKIDLYKGITLQETIISSTANDGTYTWATVNSTLADGTDYKVRVSSTTDSGVYDESDAFTIEGRSITVTSPTSADIWSTGQLVNVTWTSSGAVSNYVDLDVYKGTTLVGYASSIDNDGIFSWLVDSFYVEGTDYKIRISDDTDASIYGESGIFTLNHGYEYVHQWGSYGSVDALFDDPCDVAVDSSGNVYVTDSTNHRIQKFTSDGTFLINWGSNGSGDGQFSFPYGVAVDSSNYVYVVDYGNHRVQKFTSGGTYVTQWGSNGSGDGQFFYPQGIAVDNIGYVYVCDAGNDRMQKFTSTGLFVIKWGSYGSGDGQFNYSTGIAVDSNRYVYVADQGNNRIQKFYSDGTFATKWGSYGSGDGQFDYPTGIAVDSSNNVYVSDSFNDRIQKFRPDGTWVTKWGSFGSLDGEFNWPEGLTVDSFGYVYVSDFYNYRIQKFQAIDTSSSLSLNSPRIIKSYLGPIKSSKTRPNKSRTPLTRRPRNKK</sequence>
<dbReference type="PROSITE" id="PS50005">
    <property type="entry name" value="TPR"/>
    <property type="match status" value="1"/>
</dbReference>
<feature type="domain" description="Yeast cell wall synthesis Kre9/Knh1-like N-terminal" evidence="6">
    <location>
        <begin position="724"/>
        <end position="809"/>
    </location>
</feature>
<dbReference type="Pfam" id="PF08308">
    <property type="entry name" value="PEGA"/>
    <property type="match status" value="1"/>
</dbReference>
<dbReference type="Gene3D" id="1.25.40.10">
    <property type="entry name" value="Tetratricopeptide repeat domain"/>
    <property type="match status" value="1"/>
</dbReference>
<dbReference type="InterPro" id="IPR011042">
    <property type="entry name" value="6-blade_b-propeller_TolB-like"/>
</dbReference>
<feature type="compositionally biased region" description="Basic residues" evidence="3">
    <location>
        <begin position="1118"/>
        <end position="1137"/>
    </location>
</feature>
<feature type="compositionally biased region" description="Polar residues" evidence="3">
    <location>
        <begin position="354"/>
        <end position="372"/>
    </location>
</feature>
<keyword evidence="2" id="KW-0677">Repeat</keyword>
<comment type="caution">
    <text evidence="7">The sequence shown here is derived from an EMBL/GenBank/DDBJ whole genome shotgun (WGS) entry which is preliminary data.</text>
</comment>
<keyword evidence="4" id="KW-1133">Transmembrane helix</keyword>
<dbReference type="PANTHER" id="PTHR24104:SF25">
    <property type="entry name" value="PROTEIN LIN-41"/>
    <property type="match status" value="1"/>
</dbReference>
<dbReference type="SMART" id="SM00028">
    <property type="entry name" value="TPR"/>
    <property type="match status" value="2"/>
</dbReference>
<dbReference type="Pfam" id="PF01436">
    <property type="entry name" value="NHL"/>
    <property type="match status" value="5"/>
</dbReference>
<dbReference type="AlphaFoldDB" id="A0A0F9TJC6"/>
<evidence type="ECO:0000256" key="3">
    <source>
        <dbReference type="SAM" id="MobiDB-lite"/>
    </source>
</evidence>
<keyword evidence="4" id="KW-0812">Transmembrane</keyword>
<feature type="region of interest" description="Disordered" evidence="3">
    <location>
        <begin position="343"/>
        <end position="372"/>
    </location>
</feature>
<dbReference type="InterPro" id="IPR013229">
    <property type="entry name" value="PEGA"/>
</dbReference>
<evidence type="ECO:0000259" key="6">
    <source>
        <dbReference type="Pfam" id="PF10342"/>
    </source>
</evidence>
<feature type="domain" description="PEGA" evidence="5">
    <location>
        <begin position="198"/>
        <end position="265"/>
    </location>
</feature>
<dbReference type="EMBL" id="LAZR01001183">
    <property type="protein sequence ID" value="KKN49126.1"/>
    <property type="molecule type" value="Genomic_DNA"/>
</dbReference>
<name>A0A0F9TJC6_9ZZZZ</name>
<dbReference type="PROSITE" id="PS51125">
    <property type="entry name" value="NHL"/>
    <property type="match status" value="6"/>
</dbReference>
<dbReference type="Gene3D" id="2.120.10.30">
    <property type="entry name" value="TolB, C-terminal domain"/>
    <property type="match status" value="3"/>
</dbReference>
<evidence type="ECO:0000313" key="7">
    <source>
        <dbReference type="EMBL" id="KKN49126.1"/>
    </source>
</evidence>
<evidence type="ECO:0000256" key="4">
    <source>
        <dbReference type="SAM" id="Phobius"/>
    </source>
</evidence>
<dbReference type="Pfam" id="PF10342">
    <property type="entry name" value="Kre9_KNH"/>
    <property type="match status" value="3"/>
</dbReference>
<dbReference type="PANTHER" id="PTHR24104">
    <property type="entry name" value="E3 UBIQUITIN-PROTEIN LIGASE NHLRC1-RELATED"/>
    <property type="match status" value="1"/>
</dbReference>
<organism evidence="7">
    <name type="scientific">marine sediment metagenome</name>
    <dbReference type="NCBI Taxonomy" id="412755"/>
    <lineage>
        <taxon>unclassified sequences</taxon>
        <taxon>metagenomes</taxon>
        <taxon>ecological metagenomes</taxon>
    </lineage>
</organism>
<feature type="domain" description="Yeast cell wall synthesis Kre9/Knh1-like N-terminal" evidence="6">
    <location>
        <begin position="423"/>
        <end position="484"/>
    </location>
</feature>
<accession>A0A0F9TJC6</accession>
<evidence type="ECO:0000259" key="5">
    <source>
        <dbReference type="Pfam" id="PF08308"/>
    </source>
</evidence>
<dbReference type="InterPro" id="IPR019734">
    <property type="entry name" value="TPR_rpt"/>
</dbReference>
<evidence type="ECO:0000256" key="2">
    <source>
        <dbReference type="ARBA" id="ARBA00022737"/>
    </source>
</evidence>
<dbReference type="InterPro" id="IPR050952">
    <property type="entry name" value="TRIM-NHL_E3_ligases"/>
</dbReference>
<reference evidence="7" key="1">
    <citation type="journal article" date="2015" name="Nature">
        <title>Complex archaea that bridge the gap between prokaryotes and eukaryotes.</title>
        <authorList>
            <person name="Spang A."/>
            <person name="Saw J.H."/>
            <person name="Jorgensen S.L."/>
            <person name="Zaremba-Niedzwiedzka K."/>
            <person name="Martijn J."/>
            <person name="Lind A.E."/>
            <person name="van Eijk R."/>
            <person name="Schleper C."/>
            <person name="Guy L."/>
            <person name="Ettema T.J."/>
        </authorList>
    </citation>
    <scope>NUCLEOTIDE SEQUENCE</scope>
</reference>
<dbReference type="SUPFAM" id="SSF48452">
    <property type="entry name" value="TPR-like"/>
    <property type="match status" value="1"/>
</dbReference>
<feature type="region of interest" description="Disordered" evidence="3">
    <location>
        <begin position="1115"/>
        <end position="1137"/>
    </location>
</feature>
<gene>
    <name evidence="7" type="ORF">LCGC14_0646000</name>
</gene>
<protein>
    <submittedName>
        <fullName evidence="7">Uncharacterized protein</fullName>
    </submittedName>
</protein>